<evidence type="ECO:0000256" key="1">
    <source>
        <dbReference type="ARBA" id="ARBA00004751"/>
    </source>
</evidence>
<feature type="active site" evidence="8">
    <location>
        <position position="328"/>
    </location>
</feature>
<accession>A0A6M1SYA1</accession>
<dbReference type="InterPro" id="IPR016143">
    <property type="entry name" value="Citrate_synth-like_sm_a-sub"/>
</dbReference>
<evidence type="ECO:0000256" key="5">
    <source>
        <dbReference type="ARBA" id="ARBA00049052"/>
    </source>
</evidence>
<comment type="caution">
    <text evidence="10">The sequence shown here is derived from an EMBL/GenBank/DDBJ whole genome shotgun (WGS) entry which is preliminary data.</text>
</comment>
<dbReference type="Pfam" id="PF00285">
    <property type="entry name" value="Citrate_synt"/>
    <property type="match status" value="1"/>
</dbReference>
<dbReference type="Gene3D" id="1.10.230.10">
    <property type="entry name" value="Cytochrome P450-Terp, domain 2"/>
    <property type="match status" value="1"/>
</dbReference>
<feature type="active site" evidence="8">
    <location>
        <position position="277"/>
    </location>
</feature>
<evidence type="ECO:0000256" key="3">
    <source>
        <dbReference type="ARBA" id="ARBA00022532"/>
    </source>
</evidence>
<evidence type="ECO:0000256" key="6">
    <source>
        <dbReference type="ARBA" id="ARBA00049288"/>
    </source>
</evidence>
<comment type="similarity">
    <text evidence="2 7 9">Belongs to the citrate synthase family.</text>
</comment>
<dbReference type="FunFam" id="1.10.230.10:FF:000003">
    <property type="entry name" value="Citrate synthase"/>
    <property type="match status" value="1"/>
</dbReference>
<dbReference type="PRINTS" id="PR00143">
    <property type="entry name" value="CITRTSNTHASE"/>
</dbReference>
<dbReference type="AlphaFoldDB" id="A0A6M1SYA1"/>
<keyword evidence="4 7" id="KW-0808">Transferase</keyword>
<keyword evidence="3" id="KW-0816">Tricarboxylic acid cycle</keyword>
<dbReference type="PANTHER" id="PTHR11739:SF4">
    <property type="entry name" value="CITRATE SYNTHASE, PEROXISOMAL"/>
    <property type="match status" value="1"/>
</dbReference>
<evidence type="ECO:0000256" key="9">
    <source>
        <dbReference type="RuleBase" id="RU003406"/>
    </source>
</evidence>
<comment type="catalytic activity">
    <reaction evidence="6">
        <text>oxaloacetate + acetyl-CoA + H2O = citrate + CoA + H(+)</text>
        <dbReference type="Rhea" id="RHEA:16845"/>
        <dbReference type="ChEBI" id="CHEBI:15377"/>
        <dbReference type="ChEBI" id="CHEBI:15378"/>
        <dbReference type="ChEBI" id="CHEBI:16452"/>
        <dbReference type="ChEBI" id="CHEBI:16947"/>
        <dbReference type="ChEBI" id="CHEBI:57287"/>
        <dbReference type="ChEBI" id="CHEBI:57288"/>
        <dbReference type="EC" id="2.3.3.16"/>
    </reaction>
</comment>
<evidence type="ECO:0000256" key="2">
    <source>
        <dbReference type="ARBA" id="ARBA00010566"/>
    </source>
</evidence>
<evidence type="ECO:0000256" key="8">
    <source>
        <dbReference type="PIRSR" id="PIRSR001369-1"/>
    </source>
</evidence>
<comment type="catalytic activity">
    <reaction evidence="5">
        <text>propanoyl-CoA + oxaloacetate + H2O = (2S,3S)-2-methylcitrate + CoA + H(+)</text>
        <dbReference type="Rhea" id="RHEA:23780"/>
        <dbReference type="ChEBI" id="CHEBI:15377"/>
        <dbReference type="ChEBI" id="CHEBI:15378"/>
        <dbReference type="ChEBI" id="CHEBI:16452"/>
        <dbReference type="ChEBI" id="CHEBI:57287"/>
        <dbReference type="ChEBI" id="CHEBI:57392"/>
        <dbReference type="ChEBI" id="CHEBI:58853"/>
        <dbReference type="EC" id="2.3.3.5"/>
    </reaction>
</comment>
<dbReference type="InterPro" id="IPR002020">
    <property type="entry name" value="Citrate_synthase"/>
</dbReference>
<dbReference type="GO" id="GO:0036440">
    <property type="term" value="F:citrate synthase activity"/>
    <property type="evidence" value="ECO:0007669"/>
    <property type="project" value="UniProtKB-EC"/>
</dbReference>
<name>A0A6M1SYA1_9BACT</name>
<dbReference type="GO" id="GO:0005829">
    <property type="term" value="C:cytosol"/>
    <property type="evidence" value="ECO:0007669"/>
    <property type="project" value="TreeGrafter"/>
</dbReference>
<reference evidence="10 11" key="1">
    <citation type="submission" date="2020-02" db="EMBL/GenBank/DDBJ databases">
        <title>Balneolaceae bacterium YR4-1, complete genome.</title>
        <authorList>
            <person name="Li Y."/>
            <person name="Wu S."/>
        </authorList>
    </citation>
    <scope>NUCLEOTIDE SEQUENCE [LARGE SCALE GENOMIC DNA]</scope>
    <source>
        <strain evidence="10 11">YR4-1</strain>
    </source>
</reference>
<dbReference type="InterPro" id="IPR019810">
    <property type="entry name" value="Citrate_synthase_AS"/>
</dbReference>
<dbReference type="RefSeq" id="WP_165140228.1">
    <property type="nucleotide sequence ID" value="NZ_JAALLT010000002.1"/>
</dbReference>
<dbReference type="SUPFAM" id="SSF48256">
    <property type="entry name" value="Citrate synthase"/>
    <property type="match status" value="1"/>
</dbReference>
<dbReference type="NCBIfam" id="TIGR01800">
    <property type="entry name" value="cit_synth_II"/>
    <property type="match status" value="1"/>
</dbReference>
<dbReference type="InterPro" id="IPR036969">
    <property type="entry name" value="Citrate_synthase_sf"/>
</dbReference>
<dbReference type="PROSITE" id="PS00480">
    <property type="entry name" value="CITRATE_SYNTHASE"/>
    <property type="match status" value="1"/>
</dbReference>
<proteinExistence type="inferred from homology"/>
<keyword evidence="11" id="KW-1185">Reference proteome</keyword>
<dbReference type="InterPro" id="IPR011278">
    <property type="entry name" value="2-MeCitrate/Citrate_synth_II"/>
</dbReference>
<comment type="pathway">
    <text evidence="1">Carbohydrate metabolism; tricarboxylic acid cycle; isocitrate from oxaloacetate: step 1/2.</text>
</comment>
<evidence type="ECO:0000256" key="7">
    <source>
        <dbReference type="PIRNR" id="PIRNR001369"/>
    </source>
</evidence>
<dbReference type="UniPathway" id="UPA00223"/>
<dbReference type="PANTHER" id="PTHR11739">
    <property type="entry name" value="CITRATE SYNTHASE"/>
    <property type="match status" value="1"/>
</dbReference>
<evidence type="ECO:0000256" key="4">
    <source>
        <dbReference type="ARBA" id="ARBA00022679"/>
    </source>
</evidence>
<dbReference type="GO" id="GO:0050440">
    <property type="term" value="F:2-methylcitrate synthase activity"/>
    <property type="evidence" value="ECO:0007669"/>
    <property type="project" value="UniProtKB-EC"/>
</dbReference>
<sequence length="391" mass="43972">MAESLTKEKEKEVDLSEFPHINQGLAGIVAFSTTKSFIDGQKGELIYAGYDIDTLAENATFEEVCFLLWNDRLPDQQELDSLNKQLRSERGLPEPVLNYIKSTSESAEPMAVLRTSVSMLADFHDKETGDSDKFRQNKAISITAKIPTIIAAFDRSRNGLNIVEPLDTGSTAFNFLYMLNDEEPGEQAEKTMDLCLILHAEHGMNASTFTGRAICSTESDMYSAVTGAIGALKGPLHGGANQAVMNMLMDIEKTDSDPVEYIKKRLEGKQKVMGFGHRVYKTMDPRARILRGMSKKLSEETGHEKLYEWSEAILKTMKDEKNIDPNVDFFSATVYYSMGIKPDLYTCIFAMSRVSGWTGHYIEQAENNRLVRPRAHYTGEKNLDWVPVEER</sequence>
<dbReference type="InterPro" id="IPR024176">
    <property type="entry name" value="Citrate_synthase_bac-typ"/>
</dbReference>
<dbReference type="Proteomes" id="UP000473278">
    <property type="component" value="Unassembled WGS sequence"/>
</dbReference>
<dbReference type="InterPro" id="IPR016142">
    <property type="entry name" value="Citrate_synth-like_lrg_a-sub"/>
</dbReference>
<dbReference type="PIRSF" id="PIRSF001369">
    <property type="entry name" value="Citrate_synth"/>
    <property type="match status" value="1"/>
</dbReference>
<gene>
    <name evidence="10" type="ORF">G3570_05845</name>
</gene>
<dbReference type="GO" id="GO:0006099">
    <property type="term" value="P:tricarboxylic acid cycle"/>
    <property type="evidence" value="ECO:0007669"/>
    <property type="project" value="UniProtKB-UniPathway"/>
</dbReference>
<protein>
    <recommendedName>
        <fullName evidence="7">Citrate synthase</fullName>
    </recommendedName>
</protein>
<dbReference type="GO" id="GO:0005975">
    <property type="term" value="P:carbohydrate metabolic process"/>
    <property type="evidence" value="ECO:0007669"/>
    <property type="project" value="TreeGrafter"/>
</dbReference>
<dbReference type="EMBL" id="JAALLT010000002">
    <property type="protein sequence ID" value="NGP76144.1"/>
    <property type="molecule type" value="Genomic_DNA"/>
</dbReference>
<evidence type="ECO:0000313" key="10">
    <source>
        <dbReference type="EMBL" id="NGP76144.1"/>
    </source>
</evidence>
<organism evidence="10 11">
    <name type="scientific">Halalkalibaculum roseum</name>
    <dbReference type="NCBI Taxonomy" id="2709311"/>
    <lineage>
        <taxon>Bacteria</taxon>
        <taxon>Pseudomonadati</taxon>
        <taxon>Balneolota</taxon>
        <taxon>Balneolia</taxon>
        <taxon>Balneolales</taxon>
        <taxon>Balneolaceae</taxon>
        <taxon>Halalkalibaculum</taxon>
    </lineage>
</organism>
<evidence type="ECO:0000313" key="11">
    <source>
        <dbReference type="Proteomes" id="UP000473278"/>
    </source>
</evidence>
<dbReference type="Gene3D" id="1.10.580.10">
    <property type="entry name" value="Citrate Synthase, domain 1"/>
    <property type="match status" value="1"/>
</dbReference>